<evidence type="ECO:0000256" key="1">
    <source>
        <dbReference type="ARBA" id="ARBA00022617"/>
    </source>
</evidence>
<evidence type="ECO:0000313" key="5">
    <source>
        <dbReference type="Proteomes" id="UP000186698"/>
    </source>
</evidence>
<dbReference type="KEGG" id="xla:108703418"/>
<dbReference type="CTD" id="108703418"/>
<keyword evidence="1" id="KW-0349">Heme</keyword>
<keyword evidence="2" id="KW-0479">Metal-binding</keyword>
<accession>A0A8J0U1R3</accession>
<dbReference type="GO" id="GO:0003341">
    <property type="term" value="P:cilium movement"/>
    <property type="evidence" value="ECO:0000318"/>
    <property type="project" value="GO_Central"/>
</dbReference>
<dbReference type="InterPro" id="IPR052320">
    <property type="entry name" value="Cytochrome_b5_domain"/>
</dbReference>
<reference evidence="6" key="2">
    <citation type="submission" date="2025-08" db="UniProtKB">
        <authorList>
            <consortium name="RefSeq"/>
        </authorList>
    </citation>
    <scope>IDENTIFICATION</scope>
    <source>
        <strain evidence="6">J_2021</strain>
        <tissue evidence="6">Erythrocytes</tissue>
    </source>
</reference>
<dbReference type="Xenbase" id="XB-GENE-17336895">
    <property type="gene designation" value="cyb5d1.S"/>
</dbReference>
<organism evidence="5 6">
    <name type="scientific">Xenopus laevis</name>
    <name type="common">African clawed frog</name>
    <dbReference type="NCBI Taxonomy" id="8355"/>
    <lineage>
        <taxon>Eukaryota</taxon>
        <taxon>Metazoa</taxon>
        <taxon>Chordata</taxon>
        <taxon>Craniata</taxon>
        <taxon>Vertebrata</taxon>
        <taxon>Euteleostomi</taxon>
        <taxon>Amphibia</taxon>
        <taxon>Batrachia</taxon>
        <taxon>Anura</taxon>
        <taxon>Pipoidea</taxon>
        <taxon>Pipidae</taxon>
        <taxon>Xenopodinae</taxon>
        <taxon>Xenopus</taxon>
        <taxon>Xenopus</taxon>
    </lineage>
</organism>
<evidence type="ECO:0000256" key="2">
    <source>
        <dbReference type="ARBA" id="ARBA00022723"/>
    </source>
</evidence>
<dbReference type="Proteomes" id="UP000186698">
    <property type="component" value="Chromosome 3S"/>
</dbReference>
<keyword evidence="3" id="KW-0408">Iron</keyword>
<sequence length="205" mass="24081">MSLVSIATELRERFRYEPRYFTPREVSRCDVLVRPIIEAAGRDISHWFNPKTGDHFLEMAELFSIISMCARSPVFHVLAKISRETHGWVNNFGRPWWKDTTYQIGILSLKTRFIHIINTFNSQEQMLEVCSKETILEILECYLAYNGHAASYTWKFCGVPLDMDKTLQENGVQDQDLEFEELKMDSDLYTPNIHLYFNDDLTVLR</sequence>
<dbReference type="AGR" id="Xenbase:XB-GENE-17336895"/>
<evidence type="ECO:0000313" key="6">
    <source>
        <dbReference type="RefSeq" id="XP_018095037.1"/>
    </source>
</evidence>
<dbReference type="PANTHER" id="PTHR21281:SF0">
    <property type="entry name" value="CYTOCHROME B5 DOMAIN-CONTAINING PROTEIN 1"/>
    <property type="match status" value="1"/>
</dbReference>
<proteinExistence type="inferred from homology"/>
<evidence type="ECO:0000313" key="7">
    <source>
        <dbReference type="Xenbase" id="XB-GENE-17336895"/>
    </source>
</evidence>
<keyword evidence="5" id="KW-1185">Reference proteome</keyword>
<evidence type="ECO:0000256" key="4">
    <source>
        <dbReference type="ARBA" id="ARBA00038168"/>
    </source>
</evidence>
<gene>
    <name evidence="6 7" type="primary">cyb5d1.S</name>
</gene>
<dbReference type="RefSeq" id="XP_018095037.1">
    <property type="nucleotide sequence ID" value="XM_018239548.1"/>
</dbReference>
<dbReference type="PANTHER" id="PTHR21281">
    <property type="entry name" value="CYTOCHROME B5 DOMAIN-CONTAINING PROTEIN 1"/>
    <property type="match status" value="1"/>
</dbReference>
<dbReference type="GeneID" id="108703418"/>
<name>A0A8J0U1R3_XENLA</name>
<comment type="similarity">
    <text evidence="4">Belongs to the cytochrome b5 family.</text>
</comment>
<evidence type="ECO:0000256" key="3">
    <source>
        <dbReference type="ARBA" id="ARBA00023004"/>
    </source>
</evidence>
<protein>
    <submittedName>
        <fullName evidence="6">Cytochrome b5 domain-containing protein 1</fullName>
    </submittedName>
</protein>
<reference evidence="5" key="1">
    <citation type="submission" date="2024-06" db="UniProtKB">
        <authorList>
            <consortium name="RefSeq"/>
        </authorList>
    </citation>
    <scope>NUCLEOTIDE SEQUENCE [LARGE SCALE GENOMIC DNA]</scope>
    <source>
        <strain evidence="5">J_2021</strain>
    </source>
</reference>
<dbReference type="OrthoDB" id="260091at2759"/>
<dbReference type="AlphaFoldDB" id="A0A8J0U1R3"/>
<dbReference type="GO" id="GO:0046872">
    <property type="term" value="F:metal ion binding"/>
    <property type="evidence" value="ECO:0007669"/>
    <property type="project" value="UniProtKB-KW"/>
</dbReference>